<feature type="compositionally biased region" description="Basic and acidic residues" evidence="5">
    <location>
        <begin position="40"/>
        <end position="53"/>
    </location>
</feature>
<evidence type="ECO:0000256" key="2">
    <source>
        <dbReference type="ARBA" id="ARBA00022692"/>
    </source>
</evidence>
<dbReference type="VEuPathDB" id="FungiDB:ATEG_07772"/>
<sequence length="239" mass="26496">MTGREDPPSRNAGADPDPDPESPVSTASASGALPATSSPDLHRRNDNDDRDRDALELHEIETHEDDAESWSSGSISSGEYRVTTRRTISRSSQRTEPAPKQRTGFWGRVQRFWTRNVVMTVPQKNNRDHFALERTFLAYIRTSVMIAMQGVLVAQLFRLQHILVPDVELGYYQVGVPLSVTFHGIAMLVALLGAARFWKQQHAMALGTVYAGGWEVNTIALLLCSVGVCVLTVPYSVPY</sequence>
<organism evidence="8 9">
    <name type="scientific">Aspergillus terreus (strain NIH 2624 / FGSC A1156)</name>
    <dbReference type="NCBI Taxonomy" id="341663"/>
    <lineage>
        <taxon>Eukaryota</taxon>
        <taxon>Fungi</taxon>
        <taxon>Dikarya</taxon>
        <taxon>Ascomycota</taxon>
        <taxon>Pezizomycotina</taxon>
        <taxon>Eurotiomycetes</taxon>
        <taxon>Eurotiomycetidae</taxon>
        <taxon>Eurotiales</taxon>
        <taxon>Aspergillaceae</taxon>
        <taxon>Aspergillus</taxon>
        <taxon>Aspergillus subgen. Circumdati</taxon>
    </lineage>
</organism>
<dbReference type="AlphaFoldDB" id="Q0CEW2"/>
<dbReference type="HOGENOM" id="CLU_053359_1_2_1"/>
<feature type="transmembrane region" description="Helical" evidence="6">
    <location>
        <begin position="177"/>
        <end position="198"/>
    </location>
</feature>
<evidence type="ECO:0000256" key="6">
    <source>
        <dbReference type="SAM" id="Phobius"/>
    </source>
</evidence>
<reference evidence="9" key="1">
    <citation type="submission" date="2005-09" db="EMBL/GenBank/DDBJ databases">
        <title>Annotation of the Aspergillus terreus NIH2624 genome.</title>
        <authorList>
            <person name="Birren B.W."/>
            <person name="Lander E.S."/>
            <person name="Galagan J.E."/>
            <person name="Nusbaum C."/>
            <person name="Devon K."/>
            <person name="Henn M."/>
            <person name="Ma L.-J."/>
            <person name="Jaffe D.B."/>
            <person name="Butler J."/>
            <person name="Alvarez P."/>
            <person name="Gnerre S."/>
            <person name="Grabherr M."/>
            <person name="Kleber M."/>
            <person name="Mauceli E.W."/>
            <person name="Brockman W."/>
            <person name="Rounsley S."/>
            <person name="Young S.K."/>
            <person name="LaButti K."/>
            <person name="Pushparaj V."/>
            <person name="DeCaprio D."/>
            <person name="Crawford M."/>
            <person name="Koehrsen M."/>
            <person name="Engels R."/>
            <person name="Montgomery P."/>
            <person name="Pearson M."/>
            <person name="Howarth C."/>
            <person name="Larson L."/>
            <person name="Luoma S."/>
            <person name="White J."/>
            <person name="Alvarado L."/>
            <person name="Kodira C.D."/>
            <person name="Zeng Q."/>
            <person name="Oleary S."/>
            <person name="Yandava C."/>
            <person name="Denning D.W."/>
            <person name="Nierman W.C."/>
            <person name="Milne T."/>
            <person name="Madden K."/>
        </authorList>
    </citation>
    <scope>NUCLEOTIDE SEQUENCE [LARGE SCALE GENOMIC DNA]</scope>
    <source>
        <strain evidence="9">NIH 2624 / FGSC A1156</strain>
    </source>
</reference>
<gene>
    <name evidence="8" type="ORF">ATEG_07772</name>
</gene>
<dbReference type="PANTHER" id="PTHR34187">
    <property type="entry name" value="FGR18P"/>
    <property type="match status" value="1"/>
</dbReference>
<dbReference type="RefSeq" id="XP_001216393.1">
    <property type="nucleotide sequence ID" value="XM_001216393.1"/>
</dbReference>
<dbReference type="EMBL" id="CH476604">
    <property type="protein sequence ID" value="EAU32034.1"/>
    <property type="molecule type" value="Genomic_DNA"/>
</dbReference>
<dbReference type="OMA" id="RRFWTRN"/>
<name>Q0CEW2_ASPTN</name>
<dbReference type="InterPro" id="IPR003807">
    <property type="entry name" value="DUF202"/>
</dbReference>
<evidence type="ECO:0000313" key="8">
    <source>
        <dbReference type="EMBL" id="EAU32034.1"/>
    </source>
</evidence>
<keyword evidence="4 6" id="KW-0472">Membrane</keyword>
<feature type="transmembrane region" description="Helical" evidence="6">
    <location>
        <begin position="219"/>
        <end position="237"/>
    </location>
</feature>
<comment type="subcellular location">
    <subcellularLocation>
        <location evidence="1">Endomembrane system</location>
        <topology evidence="1">Multi-pass membrane protein</topology>
    </subcellularLocation>
</comment>
<feature type="region of interest" description="Disordered" evidence="5">
    <location>
        <begin position="1"/>
        <end position="53"/>
    </location>
</feature>
<dbReference type="PANTHER" id="PTHR34187:SF1">
    <property type="entry name" value="DUF202 DOMAIN-CONTAINING PROTEIN"/>
    <property type="match status" value="1"/>
</dbReference>
<protein>
    <recommendedName>
        <fullName evidence="7">DUF202 domain-containing protein</fullName>
    </recommendedName>
</protein>
<evidence type="ECO:0000256" key="4">
    <source>
        <dbReference type="ARBA" id="ARBA00023136"/>
    </source>
</evidence>
<proteinExistence type="predicted"/>
<evidence type="ECO:0000259" key="7">
    <source>
        <dbReference type="Pfam" id="PF02656"/>
    </source>
</evidence>
<evidence type="ECO:0000256" key="1">
    <source>
        <dbReference type="ARBA" id="ARBA00004127"/>
    </source>
</evidence>
<keyword evidence="3 6" id="KW-1133">Transmembrane helix</keyword>
<dbReference type="GO" id="GO:0012505">
    <property type="term" value="C:endomembrane system"/>
    <property type="evidence" value="ECO:0007669"/>
    <property type="project" value="UniProtKB-SubCell"/>
</dbReference>
<dbReference type="OrthoDB" id="199599at2759"/>
<evidence type="ECO:0000313" key="9">
    <source>
        <dbReference type="Proteomes" id="UP000007963"/>
    </source>
</evidence>
<dbReference type="eggNOG" id="ENOG502SQUP">
    <property type="taxonomic scope" value="Eukaryota"/>
</dbReference>
<feature type="region of interest" description="Disordered" evidence="5">
    <location>
        <begin position="81"/>
        <end position="101"/>
    </location>
</feature>
<dbReference type="STRING" id="341663.Q0CEW2"/>
<dbReference type="Proteomes" id="UP000007963">
    <property type="component" value="Unassembled WGS sequence"/>
</dbReference>
<dbReference type="InterPro" id="IPR052053">
    <property type="entry name" value="IM_YidH-like"/>
</dbReference>
<accession>Q0CEW2</accession>
<keyword evidence="2 6" id="KW-0812">Transmembrane</keyword>
<feature type="compositionally biased region" description="Polar residues" evidence="5">
    <location>
        <begin position="23"/>
        <end position="39"/>
    </location>
</feature>
<feature type="domain" description="DUF202" evidence="7">
    <location>
        <begin position="127"/>
        <end position="203"/>
    </location>
</feature>
<dbReference type="Pfam" id="PF02656">
    <property type="entry name" value="DUF202"/>
    <property type="match status" value="1"/>
</dbReference>
<dbReference type="GeneID" id="4322764"/>
<feature type="transmembrane region" description="Helical" evidence="6">
    <location>
        <begin position="136"/>
        <end position="157"/>
    </location>
</feature>
<evidence type="ECO:0000256" key="5">
    <source>
        <dbReference type="SAM" id="MobiDB-lite"/>
    </source>
</evidence>
<evidence type="ECO:0000256" key="3">
    <source>
        <dbReference type="ARBA" id="ARBA00022989"/>
    </source>
</evidence>